<dbReference type="Proteomes" id="UP000824540">
    <property type="component" value="Unassembled WGS sequence"/>
</dbReference>
<proteinExistence type="predicted"/>
<dbReference type="OrthoDB" id="8952004at2759"/>
<organism evidence="1 2">
    <name type="scientific">Albula glossodonta</name>
    <name type="common">roundjaw bonefish</name>
    <dbReference type="NCBI Taxonomy" id="121402"/>
    <lineage>
        <taxon>Eukaryota</taxon>
        <taxon>Metazoa</taxon>
        <taxon>Chordata</taxon>
        <taxon>Craniata</taxon>
        <taxon>Vertebrata</taxon>
        <taxon>Euteleostomi</taxon>
        <taxon>Actinopterygii</taxon>
        <taxon>Neopterygii</taxon>
        <taxon>Teleostei</taxon>
        <taxon>Albuliformes</taxon>
        <taxon>Albulidae</taxon>
        <taxon>Albula</taxon>
    </lineage>
</organism>
<dbReference type="PANTHER" id="PTHR33332">
    <property type="entry name" value="REVERSE TRANSCRIPTASE DOMAIN-CONTAINING PROTEIN"/>
    <property type="match status" value="1"/>
</dbReference>
<protein>
    <recommendedName>
        <fullName evidence="3">Reverse transcriptase domain-containing protein</fullName>
    </recommendedName>
</protein>
<dbReference type="AlphaFoldDB" id="A0A8T2MTE9"/>
<keyword evidence="2" id="KW-1185">Reference proteome</keyword>
<reference evidence="1" key="1">
    <citation type="thesis" date="2021" institute="BYU ScholarsArchive" country="Provo, UT, USA">
        <title>Applications of and Algorithms for Genome Assembly and Genomic Analyses with an Emphasis on Marine Teleosts.</title>
        <authorList>
            <person name="Pickett B.D."/>
        </authorList>
    </citation>
    <scope>NUCLEOTIDE SEQUENCE</scope>
    <source>
        <strain evidence="1">HI-2016</strain>
    </source>
</reference>
<evidence type="ECO:0008006" key="3">
    <source>
        <dbReference type="Google" id="ProtNLM"/>
    </source>
</evidence>
<sequence length="277" mass="30436">MEMRRNMDTVLHHTQGFWLEHGVLFKGVFQSHFQLEFHLGKIVTLQDEGLIKFGLGFQGLGCGFDKEGFGFLRSGSPSFSFPIVLPPTITPTILPFITHLVNSSLSTGCFPPSFKRAHITPLLKKPTMDPSVIHNYRPNNLLDPHQSGFRPGHSTETAFLSVSEALHTARAASLSSVLFLLDLSAAFDTVNHSILPSSLAALGIRGTALGWIELPGTVQYRHPIRLPQEFLKALFLVHCSSLFIPILLDLSSLPMACLRSNLCLSPGYSELDGHPPS</sequence>
<evidence type="ECO:0000313" key="1">
    <source>
        <dbReference type="EMBL" id="KAG9329231.1"/>
    </source>
</evidence>
<comment type="caution">
    <text evidence="1">The sequence shown here is derived from an EMBL/GenBank/DDBJ whole genome shotgun (WGS) entry which is preliminary data.</text>
</comment>
<name>A0A8T2MTE9_9TELE</name>
<accession>A0A8T2MTE9</accession>
<gene>
    <name evidence="1" type="ORF">JZ751_006443</name>
</gene>
<evidence type="ECO:0000313" key="2">
    <source>
        <dbReference type="Proteomes" id="UP000824540"/>
    </source>
</evidence>
<dbReference type="EMBL" id="JAFBMS010001358">
    <property type="protein sequence ID" value="KAG9329231.1"/>
    <property type="molecule type" value="Genomic_DNA"/>
</dbReference>